<evidence type="ECO:0000256" key="6">
    <source>
        <dbReference type="ARBA" id="ARBA00022500"/>
    </source>
</evidence>
<dbReference type="GO" id="GO:0006935">
    <property type="term" value="P:chemotaxis"/>
    <property type="evidence" value="ECO:0007669"/>
    <property type="project" value="UniProtKB-KW"/>
</dbReference>
<keyword evidence="12" id="KW-0969">Cilium</keyword>
<organism evidence="12 13">
    <name type="scientific">Nitrincola lacisaponensis</name>
    <dbReference type="NCBI Taxonomy" id="267850"/>
    <lineage>
        <taxon>Bacteria</taxon>
        <taxon>Pseudomonadati</taxon>
        <taxon>Pseudomonadota</taxon>
        <taxon>Gammaproteobacteria</taxon>
        <taxon>Oceanospirillales</taxon>
        <taxon>Oceanospirillaceae</taxon>
        <taxon>Nitrincola</taxon>
    </lineage>
</organism>
<name>A0A063Y4A4_9GAMM</name>
<dbReference type="STRING" id="267850.ADINL_1879"/>
<dbReference type="EMBL" id="JMSZ01000028">
    <property type="protein sequence ID" value="KDE39601.1"/>
    <property type="molecule type" value="Genomic_DNA"/>
</dbReference>
<comment type="caution">
    <text evidence="12">The sequence shown here is derived from an EMBL/GenBank/DDBJ whole genome shotgun (WGS) entry which is preliminary data.</text>
</comment>
<keyword evidence="9" id="KW-0472">Membrane</keyword>
<dbReference type="GO" id="GO:0003774">
    <property type="term" value="F:cytoskeletal motor activity"/>
    <property type="evidence" value="ECO:0007669"/>
    <property type="project" value="InterPro"/>
</dbReference>
<accession>A0A063Y4A4</accession>
<dbReference type="RefSeq" id="WP_036546949.1">
    <property type="nucleotide sequence ID" value="NZ_JBKBNO010000011.1"/>
</dbReference>
<dbReference type="GO" id="GO:0044781">
    <property type="term" value="P:bacterial-type flagellum organization"/>
    <property type="evidence" value="ECO:0007669"/>
    <property type="project" value="UniProtKB-KW"/>
</dbReference>
<keyword evidence="10" id="KW-1006">Bacterial flagellum protein export</keyword>
<evidence type="ECO:0000256" key="4">
    <source>
        <dbReference type="ARBA" id="ARBA00022448"/>
    </source>
</evidence>
<evidence type="ECO:0000256" key="10">
    <source>
        <dbReference type="ARBA" id="ARBA00023225"/>
    </source>
</evidence>
<keyword evidence="8" id="KW-0653">Protein transport</keyword>
<dbReference type="AlphaFoldDB" id="A0A063Y4A4"/>
<keyword evidence="6" id="KW-0145">Chemotaxis</keyword>
<keyword evidence="12" id="KW-0282">Flagellum</keyword>
<evidence type="ECO:0000256" key="3">
    <source>
        <dbReference type="ARBA" id="ARBA00020392"/>
    </source>
</evidence>
<keyword evidence="13" id="KW-1185">Reference proteome</keyword>
<comment type="similarity">
    <text evidence="2">Belongs to the FliJ family.</text>
</comment>
<dbReference type="NCBIfam" id="TIGR02473">
    <property type="entry name" value="flagell_FliJ"/>
    <property type="match status" value="1"/>
</dbReference>
<evidence type="ECO:0000256" key="2">
    <source>
        <dbReference type="ARBA" id="ARBA00010004"/>
    </source>
</evidence>
<dbReference type="InterPro" id="IPR012823">
    <property type="entry name" value="Flagell_FliJ"/>
</dbReference>
<evidence type="ECO:0000313" key="13">
    <source>
        <dbReference type="Proteomes" id="UP000027318"/>
    </source>
</evidence>
<evidence type="ECO:0000256" key="9">
    <source>
        <dbReference type="ARBA" id="ARBA00023136"/>
    </source>
</evidence>
<evidence type="ECO:0000256" key="8">
    <source>
        <dbReference type="ARBA" id="ARBA00022927"/>
    </source>
</evidence>
<evidence type="ECO:0000313" key="12">
    <source>
        <dbReference type="EMBL" id="KDE39601.1"/>
    </source>
</evidence>
<evidence type="ECO:0000256" key="7">
    <source>
        <dbReference type="ARBA" id="ARBA00022795"/>
    </source>
</evidence>
<dbReference type="GO" id="GO:0071973">
    <property type="term" value="P:bacterial-type flagellum-dependent cell motility"/>
    <property type="evidence" value="ECO:0007669"/>
    <property type="project" value="InterPro"/>
</dbReference>
<reference evidence="12 13" key="1">
    <citation type="journal article" date="2005" name="Int. J. Syst. Evol. Microbiol.">
        <title>Nitrincola lacisaponensis gen. nov., sp. nov., a novel alkaliphilic bacterium isolated from an alkaline, saline lake.</title>
        <authorList>
            <person name="Dimitriu P.A."/>
            <person name="Shukla S.K."/>
            <person name="Conradt J."/>
            <person name="Marquez M.C."/>
            <person name="Ventosa A."/>
            <person name="Maglia A."/>
            <person name="Peyton B.M."/>
            <person name="Pinkart H.C."/>
            <person name="Mormile M.R."/>
        </authorList>
    </citation>
    <scope>NUCLEOTIDE SEQUENCE [LARGE SCALE GENOMIC DNA]</scope>
    <source>
        <strain evidence="12 13">4CA</strain>
    </source>
</reference>
<comment type="subcellular location">
    <subcellularLocation>
        <location evidence="1">Cell membrane</location>
        <topology evidence="1">Peripheral membrane protein</topology>
        <orientation evidence="1">Cytoplasmic side</orientation>
    </subcellularLocation>
</comment>
<dbReference type="PANTHER" id="PTHR38786:SF1">
    <property type="entry name" value="FLAGELLAR FLIJ PROTEIN"/>
    <property type="match status" value="1"/>
</dbReference>
<sequence>MSVRRSKRLEVVLGLAQKQRDAADRYLAESRQRLQQAETQQVQLQNYMLEYQQQFTQAGQQGMTTDRLRQHQAFIGRLEQALRQQQETIRVARQQLEQVTQYWQSVYARFKGIEKLTEKVRQGEQLAQDKREQQQIDERSQRFRGSGL</sequence>
<keyword evidence="5" id="KW-1003">Cell membrane</keyword>
<dbReference type="Pfam" id="PF02050">
    <property type="entry name" value="FliJ"/>
    <property type="match status" value="1"/>
</dbReference>
<keyword evidence="4" id="KW-0813">Transport</keyword>
<feature type="region of interest" description="Disordered" evidence="11">
    <location>
        <begin position="125"/>
        <end position="148"/>
    </location>
</feature>
<dbReference type="InterPro" id="IPR052570">
    <property type="entry name" value="FliJ"/>
</dbReference>
<evidence type="ECO:0000256" key="11">
    <source>
        <dbReference type="SAM" id="MobiDB-lite"/>
    </source>
</evidence>
<dbReference type="PRINTS" id="PR01004">
    <property type="entry name" value="FLGFLIJ"/>
</dbReference>
<dbReference type="InterPro" id="IPR018006">
    <property type="entry name" value="Flag_FliJ_proteobac"/>
</dbReference>
<dbReference type="Gene3D" id="1.10.287.1700">
    <property type="match status" value="1"/>
</dbReference>
<dbReference type="GO" id="GO:0015031">
    <property type="term" value="P:protein transport"/>
    <property type="evidence" value="ECO:0007669"/>
    <property type="project" value="UniProtKB-KW"/>
</dbReference>
<proteinExistence type="inferred from homology"/>
<dbReference type="InterPro" id="IPR053716">
    <property type="entry name" value="Flag_assembly_chemotaxis_eff"/>
</dbReference>
<keyword evidence="7" id="KW-1005">Bacterial flagellum biogenesis</keyword>
<feature type="compositionally biased region" description="Basic and acidic residues" evidence="11">
    <location>
        <begin position="125"/>
        <end position="141"/>
    </location>
</feature>
<dbReference type="GO" id="GO:0005886">
    <property type="term" value="C:plasma membrane"/>
    <property type="evidence" value="ECO:0007669"/>
    <property type="project" value="UniProtKB-SubCell"/>
</dbReference>
<gene>
    <name evidence="12" type="ORF">ADINL_1879</name>
</gene>
<dbReference type="OrthoDB" id="6118332at2"/>
<dbReference type="PANTHER" id="PTHR38786">
    <property type="entry name" value="FLAGELLAR FLIJ PROTEIN"/>
    <property type="match status" value="1"/>
</dbReference>
<evidence type="ECO:0000256" key="1">
    <source>
        <dbReference type="ARBA" id="ARBA00004413"/>
    </source>
</evidence>
<evidence type="ECO:0000256" key="5">
    <source>
        <dbReference type="ARBA" id="ARBA00022475"/>
    </source>
</evidence>
<dbReference type="GO" id="GO:0009288">
    <property type="term" value="C:bacterial-type flagellum"/>
    <property type="evidence" value="ECO:0007669"/>
    <property type="project" value="InterPro"/>
</dbReference>
<keyword evidence="12" id="KW-0966">Cell projection</keyword>
<dbReference type="Proteomes" id="UP000027318">
    <property type="component" value="Unassembled WGS sequence"/>
</dbReference>
<protein>
    <recommendedName>
        <fullName evidence="3">Flagellar FliJ protein</fullName>
    </recommendedName>
</protein>